<accession>A0ABT9IPM4</accession>
<dbReference type="EMBL" id="JAVALS010000006">
    <property type="protein sequence ID" value="MDP5227534.1"/>
    <property type="molecule type" value="Genomic_DNA"/>
</dbReference>
<comment type="caution">
    <text evidence="1">The sequence shown here is derived from an EMBL/GenBank/DDBJ whole genome shotgun (WGS) entry which is preliminary data.</text>
</comment>
<keyword evidence="2" id="KW-1185">Reference proteome</keyword>
<dbReference type="RefSeq" id="WP_305996586.1">
    <property type="nucleotide sequence ID" value="NZ_JAVALS010000006.1"/>
</dbReference>
<dbReference type="Gene3D" id="3.40.50.1240">
    <property type="entry name" value="Phosphoglycerate mutase-like"/>
    <property type="match status" value="1"/>
</dbReference>
<dbReference type="GO" id="GO:0016787">
    <property type="term" value="F:hydrolase activity"/>
    <property type="evidence" value="ECO:0007669"/>
    <property type="project" value="UniProtKB-KW"/>
</dbReference>
<dbReference type="Pfam" id="PF00300">
    <property type="entry name" value="His_Phos_1"/>
    <property type="match status" value="1"/>
</dbReference>
<dbReference type="InterPro" id="IPR029033">
    <property type="entry name" value="His_PPase_superfam"/>
</dbReference>
<dbReference type="PANTHER" id="PTHR48100">
    <property type="entry name" value="BROAD-SPECIFICITY PHOSPHATASE YOR283W-RELATED"/>
    <property type="match status" value="1"/>
</dbReference>
<dbReference type="Proteomes" id="UP001232725">
    <property type="component" value="Unassembled WGS sequence"/>
</dbReference>
<keyword evidence="1" id="KW-0378">Hydrolase</keyword>
<organism evidence="1 2">
    <name type="scientific">Arthrobacter horti</name>
    <dbReference type="NCBI Taxonomy" id="3068273"/>
    <lineage>
        <taxon>Bacteria</taxon>
        <taxon>Bacillati</taxon>
        <taxon>Actinomycetota</taxon>
        <taxon>Actinomycetes</taxon>
        <taxon>Micrococcales</taxon>
        <taxon>Micrococcaceae</taxon>
        <taxon>Arthrobacter</taxon>
    </lineage>
</organism>
<sequence>MPHATVHLMRHGEVHNPDGVLYGRLPGFHLSERGYKMADRLGEYFAAQRDAGALITHLVASPLLRAQETAAPTATALGLQIETDERVIEAENHFEGLKVNPRELARPRHWPYLVNPLRPSWGEAYAQQVERVMAAVQQARQTAVERGGPGAEAVIVSHQLPIWSTRLAAEGRRLAHDPRKRECTLTSLTSLTFDDGGRLTGVTYREPAADLLVGASTTPGA</sequence>
<dbReference type="InterPro" id="IPR050275">
    <property type="entry name" value="PGM_Phosphatase"/>
</dbReference>
<reference evidence="1 2" key="1">
    <citation type="submission" date="2023-08" db="EMBL/GenBank/DDBJ databases">
        <title>Arthrobacter horti sp. nov., isolated from forest soil.</title>
        <authorList>
            <person name="Park M."/>
        </authorList>
    </citation>
    <scope>NUCLEOTIDE SEQUENCE [LARGE SCALE GENOMIC DNA]</scope>
    <source>
        <strain evidence="1 2">YJM1</strain>
    </source>
</reference>
<dbReference type="PANTHER" id="PTHR48100:SF51">
    <property type="entry name" value="PHOSPHOGLYCERATE MUTASE"/>
    <property type="match status" value="1"/>
</dbReference>
<protein>
    <submittedName>
        <fullName evidence="1">Histidine phosphatase family protein</fullName>
        <ecNumber evidence="1">3.1.3.-</ecNumber>
    </submittedName>
</protein>
<dbReference type="InterPro" id="IPR013078">
    <property type="entry name" value="His_Pase_superF_clade-1"/>
</dbReference>
<dbReference type="CDD" id="cd07067">
    <property type="entry name" value="HP_PGM_like"/>
    <property type="match status" value="1"/>
</dbReference>
<dbReference type="EC" id="3.1.3.-" evidence="1"/>
<evidence type="ECO:0000313" key="2">
    <source>
        <dbReference type="Proteomes" id="UP001232725"/>
    </source>
</evidence>
<dbReference type="SMART" id="SM00855">
    <property type="entry name" value="PGAM"/>
    <property type="match status" value="1"/>
</dbReference>
<gene>
    <name evidence="1" type="ORF">Q9R02_10250</name>
</gene>
<proteinExistence type="predicted"/>
<evidence type="ECO:0000313" key="1">
    <source>
        <dbReference type="EMBL" id="MDP5227534.1"/>
    </source>
</evidence>
<name>A0ABT9IPM4_9MICC</name>
<dbReference type="SUPFAM" id="SSF53254">
    <property type="entry name" value="Phosphoglycerate mutase-like"/>
    <property type="match status" value="1"/>
</dbReference>